<feature type="compositionally biased region" description="Low complexity" evidence="1">
    <location>
        <begin position="55"/>
        <end position="71"/>
    </location>
</feature>
<feature type="region of interest" description="Disordered" evidence="1">
    <location>
        <begin position="206"/>
        <end position="225"/>
    </location>
</feature>
<feature type="region of interest" description="Disordered" evidence="1">
    <location>
        <begin position="709"/>
        <end position="750"/>
    </location>
</feature>
<feature type="region of interest" description="Disordered" evidence="1">
    <location>
        <begin position="560"/>
        <end position="605"/>
    </location>
</feature>
<dbReference type="Pfam" id="PF03004">
    <property type="entry name" value="Transposase_24"/>
    <property type="match status" value="1"/>
</dbReference>
<reference evidence="2 3" key="2">
    <citation type="journal article" date="2018" name="Hortic Res">
        <title>Improved Brassica rapa reference genome by single-molecule sequencing and chromosome conformation capture technologies.</title>
        <authorList>
            <person name="Zhang L."/>
            <person name="Cai X."/>
            <person name="Wu J."/>
            <person name="Liu M."/>
            <person name="Grob S."/>
            <person name="Cheng F."/>
            <person name="Liang J."/>
            <person name="Cai C."/>
            <person name="Liu Z."/>
            <person name="Liu B."/>
            <person name="Wang F."/>
            <person name="Li S."/>
            <person name="Liu F."/>
            <person name="Li X."/>
            <person name="Cheng L."/>
            <person name="Yang W."/>
            <person name="Li M.H."/>
            <person name="Grossniklaus U."/>
            <person name="Zheng H."/>
            <person name="Wang X."/>
        </authorList>
    </citation>
    <scope>NUCLEOTIDE SEQUENCE [LARGE SCALE GENOMIC DNA]</scope>
    <source>
        <strain evidence="2 3">cv. Chiifu-401-42</strain>
    </source>
</reference>
<dbReference type="EnsemblPlants" id="Bra023215.1">
    <property type="protein sequence ID" value="Bra023215.1-P"/>
    <property type="gene ID" value="Bra023215"/>
</dbReference>
<dbReference type="GO" id="GO:0003677">
    <property type="term" value="F:DNA binding"/>
    <property type="evidence" value="ECO:0007669"/>
    <property type="project" value="InterPro"/>
</dbReference>
<dbReference type="PANTHER" id="PTHR33411">
    <property type="entry name" value="OS08G0392500 PROTEIN"/>
    <property type="match status" value="1"/>
</dbReference>
<feature type="region of interest" description="Disordered" evidence="1">
    <location>
        <begin position="415"/>
        <end position="458"/>
    </location>
</feature>
<sequence>MAPSTGIPNESRRRPRSTGLQLPDMRQGRPQLTLSEPSAMAPSFSPPMSVPPGAVPHASAGSSSAAPAAPAPYVRRREDALLRAPSRRNQPHLHPDKINGALWFGIDPEVHAFIRATWQGNYWGSWASWNFVPPEKKDQWWHAFIQHYYWEDQFHDEIYLKWKKQTQVTVCGRISQKRRDNRQPSYMSDAHWATMVEKYNTEQAKKKSAKAAKSRKAAPVGKKMHKHGAGPRCFLNIQYNMMVDEGLDEPPSYTALARKTHTGKDGSFLDERTEELVLEVEEAVEEMLQDGSPHGDSQTDSTAASNAKRYLLNQEYIKRGKTKKGTIYGLGSAQYKNSSPSVPIPVSLKRNLDVDMRMSGFETTISEVKEDIAGVKEDFTALKTEINAFKTEVTGGMSASQATLNIILQTLQSQASTPASTAQPFQPQAQPQAPVQSHHQPQPQAQSTAPPQHLSTNTHSDLDRWCQELDMMSSPVHHELGERRMRYGPKGTRAYARKPYRDAWGDVVPALFPDEEEVEFVEPPNAPIQETTVRRRILMPHFQRAAEYRRLYQGQGTFQFAPEVDMTPPTRGRGRPRKTGPTREGPGPIRMEDSVPTRKRGRPRKIPSIDAESLRSITGVCRCGTLMQARQGPRSVREYTEEFLESAKRCKPKTAEDWCRWYTAGLREEIRGKLIGVLEPWEFALVNRMAGQAMEAERTLTRRVVAISSSEEDVEVEEDPSEDSAWEEEPASSTGSGRVAGPKPDGEQKSPVRIGCHFVLPLIVFENSPRVLDVKKWNTNHRGTGGEYGRWIEMEYEPPRDWWGVWKMNRNGIRTTEGLVGSMGKRGGRSVQKRQVRIEAPVRLSHAESWREGVVIHCKGYGLHPREPDAGCTRAGDLTGTQQERGGLVRLSCVGPRVIG</sequence>
<evidence type="ECO:0000313" key="2">
    <source>
        <dbReference type="EnsemblPlants" id="Bra023215.1-P"/>
    </source>
</evidence>
<reference evidence="2 3" key="1">
    <citation type="journal article" date="2011" name="Nat. Genet.">
        <title>The genome of the mesopolyploid crop species Brassica rapa.</title>
        <authorList>
            <consortium name="Brassica rapa Genome Sequencing Project Consortium"/>
            <person name="Wang X."/>
            <person name="Wang H."/>
            <person name="Wang J."/>
            <person name="Sun R."/>
            <person name="Wu J."/>
            <person name="Liu S."/>
            <person name="Bai Y."/>
            <person name="Mun J.H."/>
            <person name="Bancroft I."/>
            <person name="Cheng F."/>
            <person name="Huang S."/>
            <person name="Li X."/>
            <person name="Hua W."/>
            <person name="Wang J."/>
            <person name="Wang X."/>
            <person name="Freeling M."/>
            <person name="Pires J.C."/>
            <person name="Paterson A.H."/>
            <person name="Chalhoub B."/>
            <person name="Wang B."/>
            <person name="Hayward A."/>
            <person name="Sharpe A.G."/>
            <person name="Park B.S."/>
            <person name="Weisshaar B."/>
            <person name="Liu B."/>
            <person name="Li B."/>
            <person name="Liu B."/>
            <person name="Tong C."/>
            <person name="Song C."/>
            <person name="Duran C."/>
            <person name="Peng C."/>
            <person name="Geng C."/>
            <person name="Koh C."/>
            <person name="Lin C."/>
            <person name="Edwards D."/>
            <person name="Mu D."/>
            <person name="Shen D."/>
            <person name="Soumpourou E."/>
            <person name="Li F."/>
            <person name="Fraser F."/>
            <person name="Conant G."/>
            <person name="Lassalle G."/>
            <person name="King G.J."/>
            <person name="Bonnema G."/>
            <person name="Tang H."/>
            <person name="Wang H."/>
            <person name="Belcram H."/>
            <person name="Zhou H."/>
            <person name="Hirakawa H."/>
            <person name="Abe H."/>
            <person name="Guo H."/>
            <person name="Wang H."/>
            <person name="Jin H."/>
            <person name="Parkin I.A."/>
            <person name="Batley J."/>
            <person name="Kim J.S."/>
            <person name="Just J."/>
            <person name="Li J."/>
            <person name="Xu J."/>
            <person name="Deng J."/>
            <person name="Kim J.A."/>
            <person name="Li J."/>
            <person name="Yu J."/>
            <person name="Meng J."/>
            <person name="Wang J."/>
            <person name="Min J."/>
            <person name="Poulain J."/>
            <person name="Wang J."/>
            <person name="Hatakeyama K."/>
            <person name="Wu K."/>
            <person name="Wang L."/>
            <person name="Fang L."/>
            <person name="Trick M."/>
            <person name="Links M.G."/>
            <person name="Zhao M."/>
            <person name="Jin M."/>
            <person name="Ramchiary N."/>
            <person name="Drou N."/>
            <person name="Berkman P.J."/>
            <person name="Cai Q."/>
            <person name="Huang Q."/>
            <person name="Li R."/>
            <person name="Tabata S."/>
            <person name="Cheng S."/>
            <person name="Zhang S."/>
            <person name="Zhang S."/>
            <person name="Huang S."/>
            <person name="Sato S."/>
            <person name="Sun S."/>
            <person name="Kwon S.J."/>
            <person name="Choi S.R."/>
            <person name="Lee T.H."/>
            <person name="Fan W."/>
            <person name="Zhao X."/>
            <person name="Tan X."/>
            <person name="Xu X."/>
            <person name="Wang Y."/>
            <person name="Qiu Y."/>
            <person name="Yin Y."/>
            <person name="Li Y."/>
            <person name="Du Y."/>
            <person name="Liao Y."/>
            <person name="Lim Y."/>
            <person name="Narusaka Y."/>
            <person name="Wang Y."/>
            <person name="Wang Z."/>
            <person name="Li Z."/>
            <person name="Wang Z."/>
            <person name="Xiong Z."/>
            <person name="Zhang Z."/>
        </authorList>
    </citation>
    <scope>NUCLEOTIDE SEQUENCE [LARGE SCALE GENOMIC DNA]</scope>
    <source>
        <strain evidence="2 3">cv. Chiifu-401-42</strain>
    </source>
</reference>
<dbReference type="Gene3D" id="1.20.5.170">
    <property type="match status" value="1"/>
</dbReference>
<organism evidence="2 3">
    <name type="scientific">Brassica campestris</name>
    <name type="common">Field mustard</name>
    <dbReference type="NCBI Taxonomy" id="3711"/>
    <lineage>
        <taxon>Eukaryota</taxon>
        <taxon>Viridiplantae</taxon>
        <taxon>Streptophyta</taxon>
        <taxon>Embryophyta</taxon>
        <taxon>Tracheophyta</taxon>
        <taxon>Spermatophyta</taxon>
        <taxon>Magnoliopsida</taxon>
        <taxon>eudicotyledons</taxon>
        <taxon>Gunneridae</taxon>
        <taxon>Pentapetalae</taxon>
        <taxon>rosids</taxon>
        <taxon>malvids</taxon>
        <taxon>Brassicales</taxon>
        <taxon>Brassicaceae</taxon>
        <taxon>Brassiceae</taxon>
        <taxon>Brassica</taxon>
    </lineage>
</organism>
<dbReference type="Gramene" id="Bra023215.1">
    <property type="protein sequence ID" value="Bra023215.1-P"/>
    <property type="gene ID" value="Bra023215"/>
</dbReference>
<protein>
    <submittedName>
        <fullName evidence="2">Uncharacterized protein</fullName>
    </submittedName>
</protein>
<evidence type="ECO:0000256" key="1">
    <source>
        <dbReference type="SAM" id="MobiDB-lite"/>
    </source>
</evidence>
<keyword evidence="3" id="KW-1185">Reference proteome</keyword>
<feature type="compositionally biased region" description="Acidic residues" evidence="1">
    <location>
        <begin position="710"/>
        <end position="730"/>
    </location>
</feature>
<reference evidence="2" key="3">
    <citation type="submission" date="2023-03" db="UniProtKB">
        <authorList>
            <consortium name="EnsemblPlants"/>
        </authorList>
    </citation>
    <scope>IDENTIFICATION</scope>
    <source>
        <strain evidence="2">cv. Chiifu-401-42</strain>
    </source>
</reference>
<accession>M4E364</accession>
<dbReference type="AlphaFoldDB" id="M4E364"/>
<proteinExistence type="predicted"/>
<dbReference type="InterPro" id="IPR017956">
    <property type="entry name" value="AT_hook_DNA-bd_motif"/>
</dbReference>
<dbReference type="Proteomes" id="UP000011750">
    <property type="component" value="Chromosome A09"/>
</dbReference>
<dbReference type="InParanoid" id="M4E364"/>
<feature type="compositionally biased region" description="Low complexity" evidence="1">
    <location>
        <begin position="417"/>
        <end position="453"/>
    </location>
</feature>
<feature type="compositionally biased region" description="Pro residues" evidence="1">
    <location>
        <begin position="44"/>
        <end position="54"/>
    </location>
</feature>
<dbReference type="InterPro" id="IPR004252">
    <property type="entry name" value="Probable_transposase_24"/>
</dbReference>
<name>M4E364_BRACM</name>
<dbReference type="SMART" id="SM00384">
    <property type="entry name" value="AT_hook"/>
    <property type="match status" value="2"/>
</dbReference>
<dbReference type="HOGENOM" id="CLU_321941_0_0_1"/>
<feature type="region of interest" description="Disordered" evidence="1">
    <location>
        <begin position="1"/>
        <end position="71"/>
    </location>
</feature>
<dbReference type="PANTHER" id="PTHR33411:SF34">
    <property type="entry name" value="PROTEIN, PUTATIVE-RELATED"/>
    <property type="match status" value="1"/>
</dbReference>
<evidence type="ECO:0000313" key="3">
    <source>
        <dbReference type="Proteomes" id="UP000011750"/>
    </source>
</evidence>